<dbReference type="InterPro" id="IPR041459">
    <property type="entry name" value="MPTase-PolyVal"/>
</dbReference>
<feature type="region of interest" description="Disordered" evidence="1">
    <location>
        <begin position="360"/>
        <end position="387"/>
    </location>
</feature>
<dbReference type="Pfam" id="PF18818">
    <property type="entry name" value="MPTase-PolyVal"/>
    <property type="match status" value="1"/>
</dbReference>
<name>A0A6L5HM51_9PSED</name>
<feature type="domain" description="Polyvalent protein metallopeptidase" evidence="3">
    <location>
        <begin position="185"/>
        <end position="319"/>
    </location>
</feature>
<sequence length="387" mass="44144">MTTEFSTEEKAEKVDKLNEKTNEFLKTRVDKIAKAIGSDDYDLIWNKPVFTVRYMNPITNVMYNIENTILLTSLADEKNYDFPFYFTAKQGYAAGMSNKGEKSDFIINRFGAAVGFIKDKDKEKPEPGPSSDEETGGKVIYRRASKLTPIFNLSQFTGEHPAKVKRLIELLKQKPTPDEVETIFEALVETMPTPLKRVSGSNHYRPGEDVVSINPSSHFKSRIHEFNTLAHEIAHSYGHESRKNRASLRHYGENLESRAYEELVANLAAQAVIKHYGLHIDPATRQEIDESFMQNHTAYDVSWARIFKDDALKILEAAKDADRTASTIIHEMNKSLTMKYKSNPDLKISELVKDILEAKAHPEEKPEAANDSQNKIYKKSKLKRQRP</sequence>
<dbReference type="Gene3D" id="1.10.10.2910">
    <property type="match status" value="1"/>
</dbReference>
<reference evidence="4 5" key="1">
    <citation type="submission" date="2019-10" db="EMBL/GenBank/DDBJ databases">
        <title>Evaluation of single-gene subtyping targets for Pseudomonas.</title>
        <authorList>
            <person name="Reichler S.J."/>
            <person name="Orsi R.H."/>
            <person name="Wiedmann M."/>
            <person name="Martin N.H."/>
            <person name="Murphy S.I."/>
        </authorList>
    </citation>
    <scope>NUCLEOTIDE SEQUENCE [LARGE SCALE GENOMIC DNA]</scope>
    <source>
        <strain evidence="4 5">FSL R10-1637</strain>
    </source>
</reference>
<proteinExistence type="predicted"/>
<dbReference type="AlphaFoldDB" id="A0A6L5HM51"/>
<gene>
    <name evidence="4" type="ORF">GHO27_01880</name>
</gene>
<organism evidence="4 5">
    <name type="scientific">Pseudomonas helleri</name>
    <dbReference type="NCBI Taxonomy" id="1608996"/>
    <lineage>
        <taxon>Bacteria</taxon>
        <taxon>Pseudomonadati</taxon>
        <taxon>Pseudomonadota</taxon>
        <taxon>Gammaproteobacteria</taxon>
        <taxon>Pseudomonadales</taxon>
        <taxon>Pseudomonadaceae</taxon>
        <taxon>Pseudomonas</taxon>
    </lineage>
</organism>
<evidence type="ECO:0000313" key="4">
    <source>
        <dbReference type="EMBL" id="MQU04429.1"/>
    </source>
</evidence>
<feature type="compositionally biased region" description="Basic residues" evidence="1">
    <location>
        <begin position="376"/>
        <end position="387"/>
    </location>
</feature>
<dbReference type="Proteomes" id="UP000478064">
    <property type="component" value="Unassembled WGS sequence"/>
</dbReference>
<comment type="caution">
    <text evidence="4">The sequence shown here is derived from an EMBL/GenBank/DDBJ whole genome shotgun (WGS) entry which is preliminary data.</text>
</comment>
<dbReference type="InterPro" id="IPR013610">
    <property type="entry name" value="ArdC_N"/>
</dbReference>
<dbReference type="EMBL" id="WIVU01000002">
    <property type="protein sequence ID" value="MQU04429.1"/>
    <property type="molecule type" value="Genomic_DNA"/>
</dbReference>
<dbReference type="GO" id="GO:0003697">
    <property type="term" value="F:single-stranded DNA binding"/>
    <property type="evidence" value="ECO:0007669"/>
    <property type="project" value="InterPro"/>
</dbReference>
<feature type="domain" description="N-terminal" evidence="2">
    <location>
        <begin position="29"/>
        <end position="133"/>
    </location>
</feature>
<evidence type="ECO:0000259" key="3">
    <source>
        <dbReference type="Pfam" id="PF18818"/>
    </source>
</evidence>
<evidence type="ECO:0000259" key="2">
    <source>
        <dbReference type="Pfam" id="PF08401"/>
    </source>
</evidence>
<protein>
    <submittedName>
        <fullName evidence="4">DUF1738 domain-containing protein</fullName>
    </submittedName>
</protein>
<accession>A0A6L5HM51</accession>
<dbReference type="Pfam" id="PF08401">
    <property type="entry name" value="ArdcN"/>
    <property type="match status" value="1"/>
</dbReference>
<evidence type="ECO:0000313" key="5">
    <source>
        <dbReference type="Proteomes" id="UP000478064"/>
    </source>
</evidence>
<evidence type="ECO:0000256" key="1">
    <source>
        <dbReference type="SAM" id="MobiDB-lite"/>
    </source>
</evidence>
<dbReference type="RefSeq" id="WP_153372318.1">
    <property type="nucleotide sequence ID" value="NZ_WIVU01000002.1"/>
</dbReference>